<dbReference type="InterPro" id="IPR007630">
    <property type="entry name" value="RNA_pol_sigma70_r4"/>
</dbReference>
<protein>
    <submittedName>
        <fullName evidence="6">RNA polymerase sigma factor RpoD</fullName>
    </submittedName>
</protein>
<dbReference type="PANTHER" id="PTHR30603">
    <property type="entry name" value="RNA POLYMERASE SIGMA FACTOR RPO"/>
    <property type="match status" value="1"/>
</dbReference>
<name>A0A1W6LP62_9BACT</name>
<dbReference type="PROSITE" id="PS00716">
    <property type="entry name" value="SIGMA70_2"/>
    <property type="match status" value="1"/>
</dbReference>
<reference evidence="7" key="1">
    <citation type="submission" date="2017-04" db="EMBL/GenBank/DDBJ databases">
        <title>Comparative genomics and description of representatives of a novel lineage of planctomycetes thriving in anoxic sediments.</title>
        <authorList>
            <person name="Spring S."/>
            <person name="Bunk B."/>
            <person name="Sproer C."/>
        </authorList>
    </citation>
    <scope>NUCLEOTIDE SEQUENCE [LARGE SCALE GENOMIC DNA]</scope>
    <source>
        <strain evidence="7">ST-PulAB-D4</strain>
    </source>
</reference>
<dbReference type="InterPro" id="IPR009057">
    <property type="entry name" value="Homeodomain-like_sf"/>
</dbReference>
<dbReference type="Gene3D" id="1.10.10.60">
    <property type="entry name" value="Homeodomain-like"/>
    <property type="match status" value="1"/>
</dbReference>
<dbReference type="EMBL" id="CP021023">
    <property type="protein sequence ID" value="ARN57578.1"/>
    <property type="molecule type" value="Genomic_DNA"/>
</dbReference>
<sequence>MADFRTDKIKGLLADVRFSPIRVKLEMLEKAESLYCLLETSKQYPYEFVCSKITGYNPGGEGEIEILEGSSVQADVRLFILELSKTVSQPAAMLNQPAYSIASLAEELGVCDKTIRRWRSFGLIVRYLVFEDGIKKLAVTQQSLEHFRKQNPEIIKKASSFNRLSEEDRQNILELSKQLKESRPDITRSKAAKLISEKTNRSFETVRSTLQNAEQKEQSDIYLPRKGKVNSKIQKQISELYAGGKSVCDICKMFGCSRSSVYRAINRSKAKRIEAVELGFVDSPDFQKPAQMRKIEEKKIFLPSPVEVSTSPDDVNRYISRINKIRPATRDQEREMFIKYNCLKKLYQQEKQTLNLSSPSGKKLQKMHKRLEEIEKIKHAVFQSNLRVVINIAAKHIGKHISFAELISEGNMALFRAIEGYDYTKGFRFSTYAGWAVVRSFATLTPSDSLPLEDSVHTDMRNVDASSVPVVEQAGRDLEEVISANLEPKEQFVVKSHYGLDDPSLIKKKKKTLKQIGKELGVSQETARQIELKALQKLRHCLSVDMFDKLLK</sequence>
<evidence type="ECO:0000256" key="4">
    <source>
        <dbReference type="ARBA" id="ARBA00023163"/>
    </source>
</evidence>
<evidence type="ECO:0000313" key="7">
    <source>
        <dbReference type="Proteomes" id="UP000193334"/>
    </source>
</evidence>
<dbReference type="RefSeq" id="WP_085756211.1">
    <property type="nucleotide sequence ID" value="NZ_CP021023.1"/>
</dbReference>
<feature type="domain" description="RNA polymerase sigma-70" evidence="5">
    <location>
        <begin position="512"/>
        <end position="538"/>
    </location>
</feature>
<dbReference type="SUPFAM" id="SSF88946">
    <property type="entry name" value="Sigma2 domain of RNA polymerase sigma factors"/>
    <property type="match status" value="1"/>
</dbReference>
<dbReference type="STRING" id="1941349.STSP1_01993"/>
<keyword evidence="7" id="KW-1185">Reference proteome</keyword>
<dbReference type="InterPro" id="IPR000943">
    <property type="entry name" value="RNA_pol_sigma70"/>
</dbReference>
<dbReference type="InterPro" id="IPR036388">
    <property type="entry name" value="WH-like_DNA-bd_sf"/>
</dbReference>
<evidence type="ECO:0000313" key="6">
    <source>
        <dbReference type="EMBL" id="ARN57578.1"/>
    </source>
</evidence>
<dbReference type="Proteomes" id="UP000193334">
    <property type="component" value="Chromosome"/>
</dbReference>
<dbReference type="NCBIfam" id="TIGR02937">
    <property type="entry name" value="sigma70-ECF"/>
    <property type="match status" value="1"/>
</dbReference>
<organism evidence="6 7">
    <name type="scientific">Sedimentisphaera salicampi</name>
    <dbReference type="NCBI Taxonomy" id="1941349"/>
    <lineage>
        <taxon>Bacteria</taxon>
        <taxon>Pseudomonadati</taxon>
        <taxon>Planctomycetota</taxon>
        <taxon>Phycisphaerae</taxon>
        <taxon>Sedimentisphaerales</taxon>
        <taxon>Sedimentisphaeraceae</taxon>
        <taxon>Sedimentisphaera</taxon>
    </lineage>
</organism>
<accession>A0A1W6LP62</accession>
<dbReference type="InterPro" id="IPR006120">
    <property type="entry name" value="Resolvase_HTH_dom"/>
</dbReference>
<gene>
    <name evidence="6" type="primary">rpoD</name>
    <name evidence="6" type="ORF">STSP1_01993</name>
</gene>
<keyword evidence="4" id="KW-0804">Transcription</keyword>
<evidence type="ECO:0000256" key="2">
    <source>
        <dbReference type="ARBA" id="ARBA00023082"/>
    </source>
</evidence>
<dbReference type="GO" id="GO:0003677">
    <property type="term" value="F:DNA binding"/>
    <property type="evidence" value="ECO:0007669"/>
    <property type="project" value="UniProtKB-KW"/>
</dbReference>
<keyword evidence="3" id="KW-0238">DNA-binding</keyword>
<dbReference type="GO" id="GO:0006352">
    <property type="term" value="P:DNA-templated transcription initiation"/>
    <property type="evidence" value="ECO:0007669"/>
    <property type="project" value="InterPro"/>
</dbReference>
<dbReference type="Gene3D" id="1.10.10.10">
    <property type="entry name" value="Winged helix-like DNA-binding domain superfamily/Winged helix DNA-binding domain"/>
    <property type="match status" value="1"/>
</dbReference>
<dbReference type="InterPro" id="IPR013324">
    <property type="entry name" value="RNA_pol_sigma_r3/r4-like"/>
</dbReference>
<evidence type="ECO:0000259" key="5">
    <source>
        <dbReference type="PROSITE" id="PS00716"/>
    </source>
</evidence>
<keyword evidence="1" id="KW-0805">Transcription regulation</keyword>
<dbReference type="AlphaFoldDB" id="A0A1W6LP62"/>
<dbReference type="GO" id="GO:0016987">
    <property type="term" value="F:sigma factor activity"/>
    <property type="evidence" value="ECO:0007669"/>
    <property type="project" value="UniProtKB-KW"/>
</dbReference>
<keyword evidence="2" id="KW-0731">Sigma factor</keyword>
<dbReference type="SUPFAM" id="SSF88659">
    <property type="entry name" value="Sigma3 and sigma4 domains of RNA polymerase sigma factors"/>
    <property type="match status" value="1"/>
</dbReference>
<dbReference type="InterPro" id="IPR013325">
    <property type="entry name" value="RNA_pol_sigma_r2"/>
</dbReference>
<dbReference type="CDD" id="cd06171">
    <property type="entry name" value="Sigma70_r4"/>
    <property type="match status" value="1"/>
</dbReference>
<dbReference type="PRINTS" id="PR00046">
    <property type="entry name" value="SIGMA70FCT"/>
</dbReference>
<evidence type="ECO:0000256" key="3">
    <source>
        <dbReference type="ARBA" id="ARBA00023125"/>
    </source>
</evidence>
<dbReference type="PANTHER" id="PTHR30603:SF60">
    <property type="entry name" value="RNA POLYMERASE SIGMA FACTOR RPOD"/>
    <property type="match status" value="1"/>
</dbReference>
<dbReference type="Pfam" id="PF04545">
    <property type="entry name" value="Sigma70_r4"/>
    <property type="match status" value="1"/>
</dbReference>
<dbReference type="Pfam" id="PF02796">
    <property type="entry name" value="HTH_7"/>
    <property type="match status" value="1"/>
</dbReference>
<proteinExistence type="predicted"/>
<dbReference type="InterPro" id="IPR014284">
    <property type="entry name" value="RNA_pol_sigma-70_dom"/>
</dbReference>
<dbReference type="InterPro" id="IPR007627">
    <property type="entry name" value="RNA_pol_sigma70_r2"/>
</dbReference>
<evidence type="ECO:0000256" key="1">
    <source>
        <dbReference type="ARBA" id="ARBA00023015"/>
    </source>
</evidence>
<dbReference type="InterPro" id="IPR050239">
    <property type="entry name" value="Sigma-70_RNA_pol_init_factors"/>
</dbReference>
<dbReference type="SUPFAM" id="SSF46689">
    <property type="entry name" value="Homeodomain-like"/>
    <property type="match status" value="1"/>
</dbReference>
<dbReference type="Gene3D" id="1.20.120.1810">
    <property type="match status" value="1"/>
</dbReference>
<dbReference type="GO" id="GO:0000150">
    <property type="term" value="F:DNA strand exchange activity"/>
    <property type="evidence" value="ECO:0007669"/>
    <property type="project" value="InterPro"/>
</dbReference>
<dbReference type="Pfam" id="PF04542">
    <property type="entry name" value="Sigma70_r2"/>
    <property type="match status" value="1"/>
</dbReference>
<dbReference type="KEGG" id="pbp:STSP1_01993"/>